<comment type="caution">
    <text evidence="1">The sequence shown here is derived from an EMBL/GenBank/DDBJ whole genome shotgun (WGS) entry which is preliminary data.</text>
</comment>
<dbReference type="EMBL" id="JBHRZF010000026">
    <property type="protein sequence ID" value="MFC3859746.1"/>
    <property type="molecule type" value="Genomic_DNA"/>
</dbReference>
<keyword evidence="2" id="KW-1185">Reference proteome</keyword>
<accession>A0ABV8A2Y3</accession>
<evidence type="ECO:0000313" key="2">
    <source>
        <dbReference type="Proteomes" id="UP001595748"/>
    </source>
</evidence>
<organism evidence="1 2">
    <name type="scientific">Deinococcus antarcticus</name>
    <dbReference type="NCBI Taxonomy" id="1298767"/>
    <lineage>
        <taxon>Bacteria</taxon>
        <taxon>Thermotogati</taxon>
        <taxon>Deinococcota</taxon>
        <taxon>Deinococci</taxon>
        <taxon>Deinococcales</taxon>
        <taxon>Deinococcaceae</taxon>
        <taxon>Deinococcus</taxon>
    </lineage>
</organism>
<dbReference type="Proteomes" id="UP001595748">
    <property type="component" value="Unassembled WGS sequence"/>
</dbReference>
<name>A0ABV8A2Y3_9DEIO</name>
<dbReference type="RefSeq" id="WP_380075904.1">
    <property type="nucleotide sequence ID" value="NZ_JBHRZF010000026.1"/>
</dbReference>
<evidence type="ECO:0000313" key="1">
    <source>
        <dbReference type="EMBL" id="MFC3859746.1"/>
    </source>
</evidence>
<protein>
    <submittedName>
        <fullName evidence="1">Uncharacterized protein</fullName>
    </submittedName>
</protein>
<proteinExistence type="predicted"/>
<reference evidence="2" key="1">
    <citation type="journal article" date="2019" name="Int. J. Syst. Evol. Microbiol.">
        <title>The Global Catalogue of Microorganisms (GCM) 10K type strain sequencing project: providing services to taxonomists for standard genome sequencing and annotation.</title>
        <authorList>
            <consortium name="The Broad Institute Genomics Platform"/>
            <consortium name="The Broad Institute Genome Sequencing Center for Infectious Disease"/>
            <person name="Wu L."/>
            <person name="Ma J."/>
        </authorList>
    </citation>
    <scope>NUCLEOTIDE SEQUENCE [LARGE SCALE GENOMIC DNA]</scope>
    <source>
        <strain evidence="2">CCTCC AB 2013263</strain>
    </source>
</reference>
<gene>
    <name evidence="1" type="ORF">ACFOPQ_03075</name>
</gene>
<sequence length="44" mass="4872">MTGGLDDLERCYRAAWAWLLEFASALALNLSPDLRCELTATLAE</sequence>